<sequence length="257" mass="29164">MICNPRIMLVGILCLPTWLSASPDLSESSWQFAGTRYRVLSSNEKVSVIAQREFGLAIDQMKSLCRKGLGLTLRQRYEAQLLAKGLITETLSDWPMANLRYRISDIHYQQVSTQMAGCSATVADTGEGVNLHLTALNYAFVYFQSHQSESLYRLLPYLMEQPDVSMDAASLVALALSKHDQPKAVHYFEKYVDVSAMKDDRIQLELASWLFRNENYDVALEITEQCQSTHCRELSLDIEERLLEKEQASAADLSSYF</sequence>
<dbReference type="Proteomes" id="UP000035909">
    <property type="component" value="Unassembled WGS sequence"/>
</dbReference>
<dbReference type="PATRIC" id="fig|320778.3.peg.1757"/>
<feature type="signal peptide" evidence="1">
    <location>
        <begin position="1"/>
        <end position="21"/>
    </location>
</feature>
<protein>
    <submittedName>
        <fullName evidence="2">Uncharacterized protein</fullName>
    </submittedName>
</protein>
<gene>
    <name evidence="2" type="ORF">ABT57_08095</name>
</gene>
<feature type="chain" id="PRO_5005252438" evidence="1">
    <location>
        <begin position="22"/>
        <end position="257"/>
    </location>
</feature>
<dbReference type="AlphaFoldDB" id="A0A0J1HFY0"/>
<proteinExistence type="predicted"/>
<reference evidence="2 3" key="1">
    <citation type="submission" date="2015-05" db="EMBL/GenBank/DDBJ databases">
        <title>Photobacterium galathea sp. nov.</title>
        <authorList>
            <person name="Machado H."/>
            <person name="Gram L."/>
        </authorList>
    </citation>
    <scope>NUCLEOTIDE SEQUENCE [LARGE SCALE GENOMIC DNA]</scope>
    <source>
        <strain evidence="2 3">DSM 22954</strain>
    </source>
</reference>
<dbReference type="EMBL" id="LDOU01000006">
    <property type="protein sequence ID" value="KLV10489.1"/>
    <property type="molecule type" value="Genomic_DNA"/>
</dbReference>
<comment type="caution">
    <text evidence="2">The sequence shown here is derived from an EMBL/GenBank/DDBJ whole genome shotgun (WGS) entry which is preliminary data.</text>
</comment>
<evidence type="ECO:0000256" key="1">
    <source>
        <dbReference type="SAM" id="SignalP"/>
    </source>
</evidence>
<dbReference type="RefSeq" id="WP_047884654.1">
    <property type="nucleotide sequence ID" value="NZ_CP071326.1"/>
</dbReference>
<keyword evidence="1" id="KW-0732">Signal</keyword>
<dbReference type="STRING" id="320778.ABT57_08095"/>
<name>A0A0J1HFY0_9GAMM</name>
<accession>A0A0J1HFY0</accession>
<organism evidence="2 3">
    <name type="scientific">Photobacterium ganghwense</name>
    <dbReference type="NCBI Taxonomy" id="320778"/>
    <lineage>
        <taxon>Bacteria</taxon>
        <taxon>Pseudomonadati</taxon>
        <taxon>Pseudomonadota</taxon>
        <taxon>Gammaproteobacteria</taxon>
        <taxon>Vibrionales</taxon>
        <taxon>Vibrionaceae</taxon>
        <taxon>Photobacterium</taxon>
    </lineage>
</organism>
<evidence type="ECO:0000313" key="3">
    <source>
        <dbReference type="Proteomes" id="UP000035909"/>
    </source>
</evidence>
<keyword evidence="3" id="KW-1185">Reference proteome</keyword>
<evidence type="ECO:0000313" key="2">
    <source>
        <dbReference type="EMBL" id="KLV10489.1"/>
    </source>
</evidence>